<organism evidence="3 4">
    <name type="scientific">Larkinella bovis</name>
    <dbReference type="NCBI Taxonomy" id="683041"/>
    <lineage>
        <taxon>Bacteria</taxon>
        <taxon>Pseudomonadati</taxon>
        <taxon>Bacteroidota</taxon>
        <taxon>Cytophagia</taxon>
        <taxon>Cytophagales</taxon>
        <taxon>Spirosomataceae</taxon>
        <taxon>Larkinella</taxon>
    </lineage>
</organism>
<evidence type="ECO:0000259" key="2">
    <source>
        <dbReference type="Pfam" id="PF00472"/>
    </source>
</evidence>
<reference evidence="4" key="1">
    <citation type="journal article" date="2019" name="Int. J. Syst. Evol. Microbiol.">
        <title>The Global Catalogue of Microorganisms (GCM) 10K type strain sequencing project: providing services to taxonomists for standard genome sequencing and annotation.</title>
        <authorList>
            <consortium name="The Broad Institute Genomics Platform"/>
            <consortium name="The Broad Institute Genome Sequencing Center for Infectious Disease"/>
            <person name="Wu L."/>
            <person name="Ma J."/>
        </authorList>
    </citation>
    <scope>NUCLEOTIDE SEQUENCE [LARGE SCALE GENOMIC DNA]</scope>
    <source>
        <strain evidence="4">CCUG 55250</strain>
    </source>
</reference>
<keyword evidence="4" id="KW-1185">Reference proteome</keyword>
<protein>
    <submittedName>
        <fullName evidence="3">Alternative ribosome rescue aminoacyl-tRNA hydrolase ArfB</fullName>
        <ecNumber evidence="3">3.1.1.29</ecNumber>
    </submittedName>
</protein>
<evidence type="ECO:0000313" key="4">
    <source>
        <dbReference type="Proteomes" id="UP001596106"/>
    </source>
</evidence>
<name>A0ABW0IKH8_9BACT</name>
<proteinExistence type="predicted"/>
<gene>
    <name evidence="3" type="primary">arfB</name>
    <name evidence="3" type="ORF">ACFPMF_26745</name>
</gene>
<feature type="region of interest" description="Disordered" evidence="1">
    <location>
        <begin position="99"/>
        <end position="134"/>
    </location>
</feature>
<comment type="caution">
    <text evidence="3">The sequence shown here is derived from an EMBL/GenBank/DDBJ whole genome shotgun (WGS) entry which is preliminary data.</text>
</comment>
<sequence>MDPTQLYPELQFQFARSGGKGGQNVNKVATKAELYFDIPNSAVLTAEQKAVLREKLANRITSEGVLVLYHQTERTQLGNRDKVTEKFVQLIRKAFEKIKPRKATRPTKASQEERKVEKQRRGSVKAGRRKVDVD</sequence>
<evidence type="ECO:0000256" key="1">
    <source>
        <dbReference type="SAM" id="MobiDB-lite"/>
    </source>
</evidence>
<dbReference type="NCBIfam" id="NF006718">
    <property type="entry name" value="PRK09256.1"/>
    <property type="match status" value="1"/>
</dbReference>
<dbReference type="RefSeq" id="WP_379850984.1">
    <property type="nucleotide sequence ID" value="NZ_JBHSMA010000017.1"/>
</dbReference>
<keyword evidence="3" id="KW-0378">Hydrolase</keyword>
<dbReference type="PANTHER" id="PTHR47814:SF1">
    <property type="entry name" value="PEPTIDYL-TRNA HYDROLASE ARFB"/>
    <property type="match status" value="1"/>
</dbReference>
<dbReference type="InterPro" id="IPR000352">
    <property type="entry name" value="Pep_chain_release_fac_I"/>
</dbReference>
<dbReference type="EMBL" id="JBHSMA010000017">
    <property type="protein sequence ID" value="MFC5412951.1"/>
    <property type="molecule type" value="Genomic_DNA"/>
</dbReference>
<dbReference type="Pfam" id="PF00472">
    <property type="entry name" value="RF-1"/>
    <property type="match status" value="1"/>
</dbReference>
<dbReference type="EC" id="3.1.1.29" evidence="3"/>
<feature type="compositionally biased region" description="Basic and acidic residues" evidence="1">
    <location>
        <begin position="110"/>
        <end position="120"/>
    </location>
</feature>
<evidence type="ECO:0000313" key="3">
    <source>
        <dbReference type="EMBL" id="MFC5412951.1"/>
    </source>
</evidence>
<feature type="domain" description="Prokaryotic-type class I peptide chain release factors" evidence="2">
    <location>
        <begin position="9"/>
        <end position="127"/>
    </location>
</feature>
<dbReference type="PANTHER" id="PTHR47814">
    <property type="entry name" value="PEPTIDYL-TRNA HYDROLASE ARFB"/>
    <property type="match status" value="1"/>
</dbReference>
<dbReference type="Gene3D" id="3.30.160.20">
    <property type="match status" value="1"/>
</dbReference>
<dbReference type="Proteomes" id="UP001596106">
    <property type="component" value="Unassembled WGS sequence"/>
</dbReference>
<accession>A0ABW0IKH8</accession>
<dbReference type="SUPFAM" id="SSF110916">
    <property type="entry name" value="Peptidyl-tRNA hydrolase domain-like"/>
    <property type="match status" value="1"/>
</dbReference>
<dbReference type="GO" id="GO:0004045">
    <property type="term" value="F:peptidyl-tRNA hydrolase activity"/>
    <property type="evidence" value="ECO:0007669"/>
    <property type="project" value="UniProtKB-EC"/>
</dbReference>